<dbReference type="PROSITE" id="PS51257">
    <property type="entry name" value="PROKAR_LIPOPROTEIN"/>
    <property type="match status" value="1"/>
</dbReference>
<feature type="domain" description="PpiC" evidence="2">
    <location>
        <begin position="127"/>
        <end position="246"/>
    </location>
</feature>
<dbReference type="SUPFAM" id="SSF109998">
    <property type="entry name" value="Triger factor/SurA peptide-binding domain-like"/>
    <property type="match status" value="1"/>
</dbReference>
<name>A0ABT9G2F0_LEPDI</name>
<keyword evidence="1" id="KW-0732">Signal</keyword>
<dbReference type="InterPro" id="IPR000297">
    <property type="entry name" value="PPIase_PpiC"/>
</dbReference>
<keyword evidence="4" id="KW-1185">Reference proteome</keyword>
<dbReference type="Pfam" id="PF13624">
    <property type="entry name" value="SurA_N_3"/>
    <property type="match status" value="1"/>
</dbReference>
<feature type="chain" id="PRO_5045487739" evidence="1">
    <location>
        <begin position="26"/>
        <end position="289"/>
    </location>
</feature>
<dbReference type="Gene3D" id="1.10.8.1040">
    <property type="match status" value="1"/>
</dbReference>
<protein>
    <submittedName>
        <fullName evidence="3">EpsD family peptidyl-prolyl cis-trans isomerase</fullName>
        <ecNumber evidence="3">5.2.1.8</ecNumber>
    </submittedName>
</protein>
<organism evidence="3 4">
    <name type="scientific">Leptothrix discophora</name>
    <dbReference type="NCBI Taxonomy" id="89"/>
    <lineage>
        <taxon>Bacteria</taxon>
        <taxon>Pseudomonadati</taxon>
        <taxon>Pseudomonadota</taxon>
        <taxon>Betaproteobacteria</taxon>
        <taxon>Burkholderiales</taxon>
        <taxon>Sphaerotilaceae</taxon>
        <taxon>Leptothrix</taxon>
    </lineage>
</organism>
<proteinExistence type="predicted"/>
<dbReference type="InterPro" id="IPR027304">
    <property type="entry name" value="Trigger_fact/SurA_dom_sf"/>
</dbReference>
<dbReference type="NCBIfam" id="TIGR02925">
    <property type="entry name" value="cis_trans_EpsD"/>
    <property type="match status" value="1"/>
</dbReference>
<dbReference type="EMBL" id="JAUZEE010000003">
    <property type="protein sequence ID" value="MDP4300667.1"/>
    <property type="molecule type" value="Genomic_DNA"/>
</dbReference>
<evidence type="ECO:0000313" key="4">
    <source>
        <dbReference type="Proteomes" id="UP001235760"/>
    </source>
</evidence>
<evidence type="ECO:0000256" key="1">
    <source>
        <dbReference type="SAM" id="SignalP"/>
    </source>
</evidence>
<comment type="caution">
    <text evidence="3">The sequence shown here is derived from an EMBL/GenBank/DDBJ whole genome shotgun (WGS) entry which is preliminary data.</text>
</comment>
<dbReference type="InterPro" id="IPR014274">
    <property type="entry name" value="PPIase_EpsD"/>
</dbReference>
<reference evidence="3 4" key="1">
    <citation type="submission" date="2023-08" db="EMBL/GenBank/DDBJ databases">
        <authorList>
            <person name="Roldan D.M."/>
            <person name="Menes R.J."/>
        </authorList>
    </citation>
    <scope>NUCLEOTIDE SEQUENCE [LARGE SCALE GENOMIC DNA]</scope>
    <source>
        <strain evidence="3 4">CCM 2812</strain>
    </source>
</reference>
<gene>
    <name evidence="3" type="ORF">Q8X39_08465</name>
</gene>
<dbReference type="Proteomes" id="UP001235760">
    <property type="component" value="Unassembled WGS sequence"/>
</dbReference>
<evidence type="ECO:0000259" key="2">
    <source>
        <dbReference type="Pfam" id="PF13145"/>
    </source>
</evidence>
<feature type="signal peptide" evidence="1">
    <location>
        <begin position="1"/>
        <end position="25"/>
    </location>
</feature>
<dbReference type="RefSeq" id="WP_305749206.1">
    <property type="nucleotide sequence ID" value="NZ_JAUZEE010000003.1"/>
</dbReference>
<sequence length="289" mass="30868">MTHRIRPAARGATVVTLIAAAVLLAACGGGDKKGATQVAAKVNKEEISVHQINFVLQRQPGLPADQAQAAGKRVLEGLIDQELAIQEAGEQKLDRDPNVVMAIEAAKREIVARAYADKVANSVSKPGDDDIAAYYKSKPALFAERRVYTLEEFSIEAPGDAAKVVEPVAKAARTADELAKQLKAAGIKFASRSVNQPAENLPLNLIDQIGTMAEGQHLTLPSPAGVSVMFLTAAKPQPVSLDQAKPAIEQFLMNERKRKVLGDEMKRLRDKSKISYQGQFAAGAASAPQ</sequence>
<accession>A0ABT9G2F0</accession>
<dbReference type="EC" id="5.2.1.8" evidence="3"/>
<evidence type="ECO:0000313" key="3">
    <source>
        <dbReference type="EMBL" id="MDP4300667.1"/>
    </source>
</evidence>
<keyword evidence="3" id="KW-0413">Isomerase</keyword>
<dbReference type="GO" id="GO:0003755">
    <property type="term" value="F:peptidyl-prolyl cis-trans isomerase activity"/>
    <property type="evidence" value="ECO:0007669"/>
    <property type="project" value="UniProtKB-EC"/>
</dbReference>
<dbReference type="Pfam" id="PF13145">
    <property type="entry name" value="Rotamase_2"/>
    <property type="match status" value="1"/>
</dbReference>